<dbReference type="KEGG" id="adl:AURDEDRAFT_176995"/>
<protein>
    <recommendedName>
        <fullName evidence="4">Retrotransposon gag domain-containing protein</fullName>
    </recommendedName>
</protein>
<accession>J0D5C4</accession>
<evidence type="ECO:0000256" key="1">
    <source>
        <dbReference type="SAM" id="MobiDB-lite"/>
    </source>
</evidence>
<evidence type="ECO:0000313" key="3">
    <source>
        <dbReference type="Proteomes" id="UP000006514"/>
    </source>
</evidence>
<organism evidence="2 3">
    <name type="scientific">Auricularia subglabra (strain TFB-10046 / SS5)</name>
    <name type="common">White-rot fungus</name>
    <name type="synonym">Auricularia delicata (strain TFB10046)</name>
    <dbReference type="NCBI Taxonomy" id="717982"/>
    <lineage>
        <taxon>Eukaryota</taxon>
        <taxon>Fungi</taxon>
        <taxon>Dikarya</taxon>
        <taxon>Basidiomycota</taxon>
        <taxon>Agaricomycotina</taxon>
        <taxon>Agaricomycetes</taxon>
        <taxon>Auriculariales</taxon>
        <taxon>Auriculariaceae</taxon>
        <taxon>Auricularia</taxon>
    </lineage>
</organism>
<evidence type="ECO:0000313" key="2">
    <source>
        <dbReference type="EMBL" id="EJD33944.1"/>
    </source>
</evidence>
<evidence type="ECO:0008006" key="4">
    <source>
        <dbReference type="Google" id="ProtNLM"/>
    </source>
</evidence>
<feature type="region of interest" description="Disordered" evidence="1">
    <location>
        <begin position="1"/>
        <end position="77"/>
    </location>
</feature>
<gene>
    <name evidence="2" type="ORF">AURDEDRAFT_176995</name>
</gene>
<name>J0D5C4_AURST</name>
<dbReference type="InParanoid" id="J0D5C4"/>
<feature type="compositionally biased region" description="Pro residues" evidence="1">
    <location>
        <begin position="20"/>
        <end position="40"/>
    </location>
</feature>
<proteinExistence type="predicted"/>
<reference evidence="3" key="1">
    <citation type="journal article" date="2012" name="Science">
        <title>The Paleozoic origin of enzymatic lignin decomposition reconstructed from 31 fungal genomes.</title>
        <authorList>
            <person name="Floudas D."/>
            <person name="Binder M."/>
            <person name="Riley R."/>
            <person name="Barry K."/>
            <person name="Blanchette R.A."/>
            <person name="Henrissat B."/>
            <person name="Martinez A.T."/>
            <person name="Otillar R."/>
            <person name="Spatafora J.W."/>
            <person name="Yadav J.S."/>
            <person name="Aerts A."/>
            <person name="Benoit I."/>
            <person name="Boyd A."/>
            <person name="Carlson A."/>
            <person name="Copeland A."/>
            <person name="Coutinho P.M."/>
            <person name="de Vries R.P."/>
            <person name="Ferreira P."/>
            <person name="Findley K."/>
            <person name="Foster B."/>
            <person name="Gaskell J."/>
            <person name="Glotzer D."/>
            <person name="Gorecki P."/>
            <person name="Heitman J."/>
            <person name="Hesse C."/>
            <person name="Hori C."/>
            <person name="Igarashi K."/>
            <person name="Jurgens J.A."/>
            <person name="Kallen N."/>
            <person name="Kersten P."/>
            <person name="Kohler A."/>
            <person name="Kuees U."/>
            <person name="Kumar T.K.A."/>
            <person name="Kuo A."/>
            <person name="LaButti K."/>
            <person name="Larrondo L.F."/>
            <person name="Lindquist E."/>
            <person name="Ling A."/>
            <person name="Lombard V."/>
            <person name="Lucas S."/>
            <person name="Lundell T."/>
            <person name="Martin R."/>
            <person name="McLaughlin D.J."/>
            <person name="Morgenstern I."/>
            <person name="Morin E."/>
            <person name="Murat C."/>
            <person name="Nagy L.G."/>
            <person name="Nolan M."/>
            <person name="Ohm R.A."/>
            <person name="Patyshakuliyeva A."/>
            <person name="Rokas A."/>
            <person name="Ruiz-Duenas F.J."/>
            <person name="Sabat G."/>
            <person name="Salamov A."/>
            <person name="Samejima M."/>
            <person name="Schmutz J."/>
            <person name="Slot J.C."/>
            <person name="St John F."/>
            <person name="Stenlid J."/>
            <person name="Sun H."/>
            <person name="Sun S."/>
            <person name="Syed K."/>
            <person name="Tsang A."/>
            <person name="Wiebenga A."/>
            <person name="Young D."/>
            <person name="Pisabarro A."/>
            <person name="Eastwood D.C."/>
            <person name="Martin F."/>
            <person name="Cullen D."/>
            <person name="Grigoriev I.V."/>
            <person name="Hibbett D.S."/>
        </authorList>
    </citation>
    <scope>NUCLEOTIDE SEQUENCE [LARGE SCALE GENOMIC DNA]</scope>
    <source>
        <strain evidence="3">TFB10046</strain>
    </source>
</reference>
<dbReference type="OrthoDB" id="2594560at2759"/>
<keyword evidence="3" id="KW-1185">Reference proteome</keyword>
<dbReference type="EMBL" id="JH688042">
    <property type="protein sequence ID" value="EJD33944.1"/>
    <property type="molecule type" value="Genomic_DNA"/>
</dbReference>
<sequence length="306" mass="33721">MKSCSSQTTGEDEPKKSDSPQPPEPPGPPGPSGPPGPPDEPVGDDEEERKLEVPDAPKGGSAQPADQRRSASVLADGNVSPAYLPKVKDLPTFHARQRDDVDDWISQISTIHEQLGVDENKACALLPQQQLKTWKDCATELRTTFRSANYESAKIHELRMRTWRPGESFANYFNARTRLQHIVFGEVADEKILVLDVLSGLPPILQGVIKSTLGRNDSSLTELHRVLLDLVLKGSLDSSRSLVSANLIEVDKETGKPVLSGEMVDDRVSDIDEGSDYLEEYDDYEPSEAAYDDDGEYFAETMSHFA</sequence>
<dbReference type="Proteomes" id="UP000006514">
    <property type="component" value="Unassembled WGS sequence"/>
</dbReference>
<dbReference type="AlphaFoldDB" id="J0D5C4"/>